<dbReference type="Proteomes" id="UP001194696">
    <property type="component" value="Unassembled WGS sequence"/>
</dbReference>
<proteinExistence type="inferred from homology"/>
<dbReference type="InterPro" id="IPR018870">
    <property type="entry name" value="Tti2"/>
</dbReference>
<gene>
    <name evidence="3" type="ORF">BGZ96_011053</name>
</gene>
<evidence type="ECO:0000256" key="2">
    <source>
        <dbReference type="SAM" id="MobiDB-lite"/>
    </source>
</evidence>
<feature type="region of interest" description="Disordered" evidence="2">
    <location>
        <begin position="386"/>
        <end position="448"/>
    </location>
</feature>
<organism evidence="3 4">
    <name type="scientific">Linnemannia gamsii</name>
    <dbReference type="NCBI Taxonomy" id="64522"/>
    <lineage>
        <taxon>Eukaryota</taxon>
        <taxon>Fungi</taxon>
        <taxon>Fungi incertae sedis</taxon>
        <taxon>Mucoromycota</taxon>
        <taxon>Mortierellomycotina</taxon>
        <taxon>Mortierellomycetes</taxon>
        <taxon>Mortierellales</taxon>
        <taxon>Mortierellaceae</taxon>
        <taxon>Linnemannia</taxon>
    </lineage>
</organism>
<accession>A0ABQ7JTV4</accession>
<feature type="region of interest" description="Disordered" evidence="2">
    <location>
        <begin position="306"/>
        <end position="334"/>
    </location>
</feature>
<dbReference type="PANTHER" id="PTHR32226:SF2">
    <property type="entry name" value="TELO2-INTERACTING PROTEIN 2"/>
    <property type="match status" value="1"/>
</dbReference>
<evidence type="ECO:0000313" key="4">
    <source>
        <dbReference type="Proteomes" id="UP001194696"/>
    </source>
</evidence>
<dbReference type="EMBL" id="JAAAIM010000754">
    <property type="protein sequence ID" value="KAG0284594.1"/>
    <property type="molecule type" value="Genomic_DNA"/>
</dbReference>
<feature type="compositionally biased region" description="Low complexity" evidence="2">
    <location>
        <begin position="306"/>
        <end position="318"/>
    </location>
</feature>
<reference evidence="3 4" key="1">
    <citation type="journal article" date="2020" name="Fungal Divers.">
        <title>Resolving the Mortierellaceae phylogeny through synthesis of multi-gene phylogenetics and phylogenomics.</title>
        <authorList>
            <person name="Vandepol N."/>
            <person name="Liber J."/>
            <person name="Desiro A."/>
            <person name="Na H."/>
            <person name="Kennedy M."/>
            <person name="Barry K."/>
            <person name="Grigoriev I.V."/>
            <person name="Miller A.N."/>
            <person name="O'Donnell K."/>
            <person name="Stajich J.E."/>
            <person name="Bonito G."/>
        </authorList>
    </citation>
    <scope>NUCLEOTIDE SEQUENCE [LARGE SCALE GENOMIC DNA]</scope>
    <source>
        <strain evidence="3 4">AD045</strain>
    </source>
</reference>
<keyword evidence="4" id="KW-1185">Reference proteome</keyword>
<evidence type="ECO:0000313" key="3">
    <source>
        <dbReference type="EMBL" id="KAG0284594.1"/>
    </source>
</evidence>
<dbReference type="PANTHER" id="PTHR32226">
    <property type="entry name" value="TELO2-INTERACTING PROTEIN 2"/>
    <property type="match status" value="1"/>
</dbReference>
<comment type="caution">
    <text evidence="3">The sequence shown here is derived from an EMBL/GenBank/DDBJ whole genome shotgun (WGS) entry which is preliminary data.</text>
</comment>
<sequence>MKVDQDQLDAWIAIARGLDDEWPLVREAFQERLIAAFEKAETLRVLITEGVLLDHIFARAQKTLTQTSERLATTTGILSLLRITQGNQEHGPACRSWNDKRVDDFLAMAIKGWIAHQETPQAARFIELLAKSFSDVQTVRSLGSMTTTAFAQAAQMTPFMRFATAVLRSFTLETTTTGAANSVSTNMAVLQVRDWGLALWVCDKLRIPRIFATRSHLEDSPDHVRIAAHFAESAPMLLECLGQILRIQSVDNTYTLHRVIMACAAFTNAKDVWNLRYPSLSNTTMAQAEQNLVMIIQHTHWSVTTSSNSTTSSGSLDDNNSHDPRSLYNGNSRSSNSDAIMIPGSFSDHVIQILEKEIRPCFANIQAHKVAQRAQATLERHQEKMRLQEKQHQPQEIAIVERGGSSSGSSKNDGSITTIGGGASRDVARRQQHRVEPQNKSARFNIAPVGDAPNDEEEFWTRMDNISEEDHDPTLPKRWDVDFLEAVPIAEWCVQQPIQDRSRILEVFMLLVGPILTLAESVSFRYRIRGLNLLSQFLLRYHDENTVDQQGTGKTKPVAESRIWIKIFERTGLDQVLERTLTPLLAPIQAMFSPALGAEDSGDLDYSLEVLNAAFGAYLTLILVNTEPSDKPTSSNAVSTHIPLNQQSPGTLGASATTLTIENLFIHGLLGSFKRANPSKEYRTVVLEWLARLVRPVVSLVFLLQDSPLPPLQREGFQGIFGMGVLTVKYLPTLVPYLCGILEFPLPSSPPDVRLESLTLAWRASEALYQVMEVSRARIPRHRGKLLATICKCWANSRIFPLDSTPLLSSSTSLKSLKSQLEQEQMRLDESLVRSMRLCIEICQPKITDDSIPSGLEKDLMILRELDPEVFSPLFVNA</sequence>
<protein>
    <submittedName>
        <fullName evidence="3">Uncharacterized protein</fullName>
    </submittedName>
</protein>
<comment type="similarity">
    <text evidence="1">Belongs to the TTI2 family.</text>
</comment>
<name>A0ABQ7JTV4_9FUNG</name>
<feature type="compositionally biased region" description="Basic and acidic residues" evidence="2">
    <location>
        <begin position="426"/>
        <end position="437"/>
    </location>
</feature>
<dbReference type="Pfam" id="PF10521">
    <property type="entry name" value="Tti2"/>
    <property type="match status" value="1"/>
</dbReference>
<evidence type="ECO:0000256" key="1">
    <source>
        <dbReference type="ARBA" id="ARBA00034736"/>
    </source>
</evidence>